<keyword evidence="4" id="KW-0028">Amino-acid biosynthesis</keyword>
<accession>A0A133U3D0</accession>
<evidence type="ECO:0000256" key="4">
    <source>
        <dbReference type="ARBA" id="ARBA00022605"/>
    </source>
</evidence>
<dbReference type="InterPro" id="IPR001986">
    <property type="entry name" value="Enolpyruvate_Tfrase_dom"/>
</dbReference>
<reference evidence="9 10" key="1">
    <citation type="journal article" date="2016" name="Sci. Rep.">
        <title>Metabolic traits of an uncultured archaeal lineage -MSBL1- from brine pools of the Red Sea.</title>
        <authorList>
            <person name="Mwirichia R."/>
            <person name="Alam I."/>
            <person name="Rashid M."/>
            <person name="Vinu M."/>
            <person name="Ba-Alawi W."/>
            <person name="Anthony Kamau A."/>
            <person name="Kamanda Ngugi D."/>
            <person name="Goker M."/>
            <person name="Klenk H.P."/>
            <person name="Bajic V."/>
            <person name="Stingl U."/>
        </authorList>
    </citation>
    <scope>NUCLEOTIDE SEQUENCE [LARGE SCALE GENOMIC DNA]</scope>
    <source>
        <strain evidence="9">SCGC-AAA259A05</strain>
    </source>
</reference>
<protein>
    <recommendedName>
        <fullName evidence="3">3-phosphoshikimate 1-carboxyvinyltransferase</fullName>
        <ecNumber evidence="3">2.5.1.19</ecNumber>
    </recommendedName>
</protein>
<dbReference type="GO" id="GO:0008652">
    <property type="term" value="P:amino acid biosynthetic process"/>
    <property type="evidence" value="ECO:0007669"/>
    <property type="project" value="UniProtKB-KW"/>
</dbReference>
<comment type="similarity">
    <text evidence="2">Belongs to the EPSP synthase family.</text>
</comment>
<dbReference type="EC" id="2.5.1.19" evidence="3"/>
<dbReference type="GO" id="GO:0009073">
    <property type="term" value="P:aromatic amino acid family biosynthetic process"/>
    <property type="evidence" value="ECO:0007669"/>
    <property type="project" value="UniProtKB-KW"/>
</dbReference>
<dbReference type="SUPFAM" id="SSF55205">
    <property type="entry name" value="EPT/RTPC-like"/>
    <property type="match status" value="1"/>
</dbReference>
<keyword evidence="5" id="KW-0808">Transferase</keyword>
<sequence>MDLEIEPTQEITGKIEPSPSKFSTQFATAVALLAKGKSVLNSPLLADDTRSLIKAIDGMGATIKRSKKRWSIWGTGSPLNPTGQVADSKKSIVGLSLLTSLSALTSRVMIVTGKSQVRSIPVPSLLKALQELGMDVHSAKSDDTPPLVIFESGIKGGKITLPDDTDPQFLPAFLLITPLTEEGTELKFRSEFKTWTTREAVEIMKEGGIDVTTTERRLKVSPGQYEPLEITPPLDAFSTFPYALGAILTGSEFRISKVSKARNVEEFTSLLEKMGVKLKKTSRSVWIKSDQEIKSRRYSLGEHPEVLPFAAVLACTAQGKTRIINIQKARHMKSDRISAIVKGLQKMGAQVKDEGNELVLGGPADLKGAKVNGHEDDAVVAALAVAGLSADGKTIVKNRAETLRESYPRFVSNFQNLGGNISYRS</sequence>
<keyword evidence="10" id="KW-1185">Reference proteome</keyword>
<dbReference type="Proteomes" id="UP000070163">
    <property type="component" value="Unassembled WGS sequence"/>
</dbReference>
<dbReference type="GO" id="GO:0009423">
    <property type="term" value="P:chorismate biosynthetic process"/>
    <property type="evidence" value="ECO:0007669"/>
    <property type="project" value="UniProtKB-UniPathway"/>
</dbReference>
<organism evidence="9 10">
    <name type="scientific">candidate division MSBL1 archaeon SCGC-AAA259A05</name>
    <dbReference type="NCBI Taxonomy" id="1698259"/>
    <lineage>
        <taxon>Archaea</taxon>
        <taxon>Methanobacteriati</taxon>
        <taxon>Methanobacteriota</taxon>
        <taxon>candidate division MSBL1</taxon>
    </lineage>
</organism>
<dbReference type="InterPro" id="IPR006264">
    <property type="entry name" value="EPSP_synthase"/>
</dbReference>
<comment type="pathway">
    <text evidence="1">Metabolic intermediate biosynthesis; chorismate biosynthesis; chorismate from D-erythrose 4-phosphate and phosphoenolpyruvate: step 6/7.</text>
</comment>
<gene>
    <name evidence="9" type="ORF">AKJ57_06455</name>
</gene>
<evidence type="ECO:0000256" key="6">
    <source>
        <dbReference type="ARBA" id="ARBA00023141"/>
    </source>
</evidence>
<dbReference type="Gene3D" id="3.65.10.10">
    <property type="entry name" value="Enolpyruvate transferase domain"/>
    <property type="match status" value="2"/>
</dbReference>
<name>A0A133U3D0_9EURY</name>
<dbReference type="GO" id="GO:0003866">
    <property type="term" value="F:3-phosphoshikimate 1-carboxyvinyltransferase activity"/>
    <property type="evidence" value="ECO:0007669"/>
    <property type="project" value="UniProtKB-EC"/>
</dbReference>
<dbReference type="Pfam" id="PF00275">
    <property type="entry name" value="EPSP_synthase"/>
    <property type="match status" value="1"/>
</dbReference>
<keyword evidence="6" id="KW-0057">Aromatic amino acid biosynthesis</keyword>
<proteinExistence type="inferred from homology"/>
<evidence type="ECO:0000256" key="5">
    <source>
        <dbReference type="ARBA" id="ARBA00022679"/>
    </source>
</evidence>
<dbReference type="InterPro" id="IPR036968">
    <property type="entry name" value="Enolpyruvate_Tfrase_sf"/>
</dbReference>
<evidence type="ECO:0000256" key="2">
    <source>
        <dbReference type="ARBA" id="ARBA00009948"/>
    </source>
</evidence>
<evidence type="ECO:0000256" key="1">
    <source>
        <dbReference type="ARBA" id="ARBA00004811"/>
    </source>
</evidence>
<evidence type="ECO:0000313" key="10">
    <source>
        <dbReference type="Proteomes" id="UP000070163"/>
    </source>
</evidence>
<evidence type="ECO:0000313" key="9">
    <source>
        <dbReference type="EMBL" id="KXA88699.1"/>
    </source>
</evidence>
<evidence type="ECO:0000256" key="3">
    <source>
        <dbReference type="ARBA" id="ARBA00012450"/>
    </source>
</evidence>
<dbReference type="InterPro" id="IPR013792">
    <property type="entry name" value="RNA3'P_cycl/enolpyr_Trfase_a/b"/>
</dbReference>
<feature type="domain" description="Enolpyruvate transferase" evidence="8">
    <location>
        <begin position="6"/>
        <end position="412"/>
    </location>
</feature>
<comment type="caution">
    <text evidence="9">The sequence shown here is derived from an EMBL/GenBank/DDBJ whole genome shotgun (WGS) entry which is preliminary data.</text>
</comment>
<comment type="catalytic activity">
    <reaction evidence="7">
        <text>3-phosphoshikimate + phosphoenolpyruvate = 5-O-(1-carboxyvinyl)-3-phosphoshikimate + phosphate</text>
        <dbReference type="Rhea" id="RHEA:21256"/>
        <dbReference type="ChEBI" id="CHEBI:43474"/>
        <dbReference type="ChEBI" id="CHEBI:57701"/>
        <dbReference type="ChEBI" id="CHEBI:58702"/>
        <dbReference type="ChEBI" id="CHEBI:145989"/>
        <dbReference type="EC" id="2.5.1.19"/>
    </reaction>
    <physiologicalReaction direction="left-to-right" evidence="7">
        <dbReference type="Rhea" id="RHEA:21257"/>
    </physiologicalReaction>
</comment>
<evidence type="ECO:0000256" key="7">
    <source>
        <dbReference type="ARBA" id="ARBA00044633"/>
    </source>
</evidence>
<dbReference type="EMBL" id="LHXJ01000131">
    <property type="protein sequence ID" value="KXA88699.1"/>
    <property type="molecule type" value="Genomic_DNA"/>
</dbReference>
<dbReference type="PANTHER" id="PTHR21090:SF5">
    <property type="entry name" value="PENTAFUNCTIONAL AROM POLYPEPTIDE"/>
    <property type="match status" value="1"/>
</dbReference>
<dbReference type="PIRSF" id="PIRSF000505">
    <property type="entry name" value="EPSPS"/>
    <property type="match status" value="1"/>
</dbReference>
<dbReference type="PANTHER" id="PTHR21090">
    <property type="entry name" value="AROM/DEHYDROQUINATE SYNTHASE"/>
    <property type="match status" value="1"/>
</dbReference>
<dbReference type="UniPathway" id="UPA00053">
    <property type="reaction ID" value="UER00089"/>
</dbReference>
<dbReference type="AlphaFoldDB" id="A0A133U3D0"/>
<evidence type="ECO:0000259" key="8">
    <source>
        <dbReference type="Pfam" id="PF00275"/>
    </source>
</evidence>